<dbReference type="Proteomes" id="UP000054498">
    <property type="component" value="Unassembled WGS sequence"/>
</dbReference>
<name>A0A0D2LZ41_9CHLO</name>
<dbReference type="GeneID" id="25728575"/>
<dbReference type="OrthoDB" id="10539889at2759"/>
<dbReference type="STRING" id="145388.A0A0D2LZ41"/>
<feature type="compositionally biased region" description="Gly residues" evidence="1">
    <location>
        <begin position="112"/>
        <end position="123"/>
    </location>
</feature>
<sequence length="215" mass="23701">MIKVRPAPGSPKKPASLREWAGRLRVTLGDPDVEAATAECHISYDDERVPLDGVGREPAIEEGWVAVEDPASGGFAIGYVWHNQQGDLMFISVHPEHTNKREPARKRERDSGGGGGKDTGGGGGKKRKGEKEPRARLFNPAMQRWFALGGEPLPHPERLELLTHPQAMPTLVQAPRDVVAALQRKLDDAECGVQYDLKLEDLSAEHKRQIKRGRD</sequence>
<feature type="compositionally biased region" description="Basic and acidic residues" evidence="1">
    <location>
        <begin position="96"/>
        <end position="111"/>
    </location>
</feature>
<evidence type="ECO:0000313" key="2">
    <source>
        <dbReference type="EMBL" id="KIY96639.1"/>
    </source>
</evidence>
<dbReference type="RefSeq" id="XP_013895659.1">
    <property type="nucleotide sequence ID" value="XM_014040205.1"/>
</dbReference>
<dbReference type="EMBL" id="KK102910">
    <property type="protein sequence ID" value="KIY96639.1"/>
    <property type="molecule type" value="Genomic_DNA"/>
</dbReference>
<evidence type="ECO:0000256" key="1">
    <source>
        <dbReference type="SAM" id="MobiDB-lite"/>
    </source>
</evidence>
<dbReference type="AlphaFoldDB" id="A0A0D2LZ41"/>
<evidence type="ECO:0000313" key="3">
    <source>
        <dbReference type="Proteomes" id="UP000054498"/>
    </source>
</evidence>
<protein>
    <submittedName>
        <fullName evidence="2">Uncharacterized protein</fullName>
    </submittedName>
</protein>
<keyword evidence="3" id="KW-1185">Reference proteome</keyword>
<gene>
    <name evidence="2" type="ORF">MNEG_11324</name>
</gene>
<reference evidence="2 3" key="1">
    <citation type="journal article" date="2013" name="BMC Genomics">
        <title>Reconstruction of the lipid metabolism for the microalga Monoraphidium neglectum from its genome sequence reveals characteristics suitable for biofuel production.</title>
        <authorList>
            <person name="Bogen C."/>
            <person name="Al-Dilaimi A."/>
            <person name="Albersmeier A."/>
            <person name="Wichmann J."/>
            <person name="Grundmann M."/>
            <person name="Rupp O."/>
            <person name="Lauersen K.J."/>
            <person name="Blifernez-Klassen O."/>
            <person name="Kalinowski J."/>
            <person name="Goesmann A."/>
            <person name="Mussgnug J.H."/>
            <person name="Kruse O."/>
        </authorList>
    </citation>
    <scope>NUCLEOTIDE SEQUENCE [LARGE SCALE GENOMIC DNA]</scope>
    <source>
        <strain evidence="2 3">SAG 48.87</strain>
    </source>
</reference>
<organism evidence="2 3">
    <name type="scientific">Monoraphidium neglectum</name>
    <dbReference type="NCBI Taxonomy" id="145388"/>
    <lineage>
        <taxon>Eukaryota</taxon>
        <taxon>Viridiplantae</taxon>
        <taxon>Chlorophyta</taxon>
        <taxon>core chlorophytes</taxon>
        <taxon>Chlorophyceae</taxon>
        <taxon>CS clade</taxon>
        <taxon>Sphaeropleales</taxon>
        <taxon>Selenastraceae</taxon>
        <taxon>Monoraphidium</taxon>
    </lineage>
</organism>
<proteinExistence type="predicted"/>
<accession>A0A0D2LZ41</accession>
<dbReference type="KEGG" id="mng:MNEG_11324"/>
<feature type="region of interest" description="Disordered" evidence="1">
    <location>
        <begin position="96"/>
        <end position="136"/>
    </location>
</feature>